<gene>
    <name evidence="2" type="ORF">CRP4_gp17</name>
</gene>
<organism evidence="2 3">
    <name type="scientific">Roseobacter phage CRP-4</name>
    <dbReference type="NCBI Taxonomy" id="2559283"/>
    <lineage>
        <taxon>Viruses</taxon>
        <taxon>Duplodnaviria</taxon>
        <taxon>Heunggongvirae</taxon>
        <taxon>Uroviricota</taxon>
        <taxon>Caudoviricetes</taxon>
        <taxon>Zobellviridae</taxon>
        <taxon>Cobavirinae</taxon>
        <taxon>Veravirus</taxon>
    </lineage>
</organism>
<accession>A0A646QW47</accession>
<proteinExistence type="predicted"/>
<evidence type="ECO:0000313" key="3">
    <source>
        <dbReference type="Proteomes" id="UP000424671"/>
    </source>
</evidence>
<dbReference type="Gene3D" id="2.40.50.140">
    <property type="entry name" value="Nucleic acid-binding proteins"/>
    <property type="match status" value="1"/>
</dbReference>
<evidence type="ECO:0000313" key="2">
    <source>
        <dbReference type="EMBL" id="QBQ72626.1"/>
    </source>
</evidence>
<dbReference type="Proteomes" id="UP000424671">
    <property type="component" value="Segment"/>
</dbReference>
<evidence type="ECO:0000256" key="1">
    <source>
        <dbReference type="SAM" id="MobiDB-lite"/>
    </source>
</evidence>
<sequence length="164" mass="18021">MPKTTYKEVTTTGPIEWARLSEGNRDLEGYGGAYQKTEGAYTVNQILDKENMARLKEAGSQKQPNQKRIMEGEMVIKFVRPHKVVKKDGGVLEQAGGEPKVTDKDGNPWTEDMGAIGNGTVAECTNLITSFTGGDGKQYCRTSLVSVKVLELVEYIKENEAVGF</sequence>
<feature type="region of interest" description="Disordered" evidence="1">
    <location>
        <begin position="88"/>
        <end position="108"/>
    </location>
</feature>
<name>A0A646QW47_9CAUD</name>
<protein>
    <submittedName>
        <fullName evidence="2">Uncharacterized protein</fullName>
    </submittedName>
</protein>
<dbReference type="InterPro" id="IPR012340">
    <property type="entry name" value="NA-bd_OB-fold"/>
</dbReference>
<reference evidence="2 3" key="1">
    <citation type="journal article" date="2019" name="mSystems">
        <title>Diverse, abundant and novel viruses infecting the marine abundant Roseobacter RCA lineage.</title>
        <authorList>
            <person name="Zhang Z.F."/>
            <person name="Chen F."/>
            <person name="Chu X."/>
            <person name="Zhang H."/>
            <person name="Luo H.W."/>
            <person name="Zhai Z.Q."/>
            <person name="Yang M.Y."/>
            <person name="Zhao Y.L."/>
        </authorList>
    </citation>
    <scope>NUCLEOTIDE SEQUENCE [LARGE SCALE GENOMIC DNA]</scope>
</reference>
<dbReference type="EMBL" id="MK613346">
    <property type="protein sequence ID" value="QBQ72626.1"/>
    <property type="molecule type" value="Genomic_DNA"/>
</dbReference>